<name>A0A8J6E5R6_ELECQ</name>
<keyword evidence="3" id="KW-1185">Reference proteome</keyword>
<evidence type="ECO:0000313" key="2">
    <source>
        <dbReference type="EMBL" id="KAG9461124.1"/>
    </source>
</evidence>
<evidence type="ECO:0000313" key="3">
    <source>
        <dbReference type="Proteomes" id="UP000770717"/>
    </source>
</evidence>
<reference evidence="2" key="1">
    <citation type="thesis" date="2020" institute="ProQuest LLC" country="789 East Eisenhower Parkway, Ann Arbor, MI, USA">
        <title>Comparative Genomics and Chromosome Evolution.</title>
        <authorList>
            <person name="Mudd A.B."/>
        </authorList>
    </citation>
    <scope>NUCLEOTIDE SEQUENCE</scope>
    <source>
        <strain evidence="2">HN-11 Male</strain>
        <tissue evidence="2">Kidney and liver</tissue>
    </source>
</reference>
<accession>A0A8J6E5R6</accession>
<proteinExistence type="predicted"/>
<feature type="compositionally biased region" description="Polar residues" evidence="1">
    <location>
        <begin position="36"/>
        <end position="45"/>
    </location>
</feature>
<organism evidence="2 3">
    <name type="scientific">Eleutherodactylus coqui</name>
    <name type="common">Puerto Rican coqui</name>
    <dbReference type="NCBI Taxonomy" id="57060"/>
    <lineage>
        <taxon>Eukaryota</taxon>
        <taxon>Metazoa</taxon>
        <taxon>Chordata</taxon>
        <taxon>Craniata</taxon>
        <taxon>Vertebrata</taxon>
        <taxon>Euteleostomi</taxon>
        <taxon>Amphibia</taxon>
        <taxon>Batrachia</taxon>
        <taxon>Anura</taxon>
        <taxon>Neobatrachia</taxon>
        <taxon>Hyloidea</taxon>
        <taxon>Eleutherodactylidae</taxon>
        <taxon>Eleutherodactylinae</taxon>
        <taxon>Eleutherodactylus</taxon>
        <taxon>Eleutherodactylus</taxon>
    </lineage>
</organism>
<protein>
    <submittedName>
        <fullName evidence="2">Uncharacterized protein</fullName>
    </submittedName>
</protein>
<sequence length="114" mass="12143">MMKTWRNSPDNEDHLEGDTNYICGAAMVGAGEDRSSPASSQGTSETDSCSSKPSTPTKPVGKKKLLLASLPNGTVLKKNTSLKPSNAVSNKHTRQQLYPVVIEVCAPQQASALR</sequence>
<gene>
    <name evidence="2" type="ORF">GDO78_018029</name>
</gene>
<comment type="caution">
    <text evidence="2">The sequence shown here is derived from an EMBL/GenBank/DDBJ whole genome shotgun (WGS) entry which is preliminary data.</text>
</comment>
<dbReference type="Proteomes" id="UP000770717">
    <property type="component" value="Unassembled WGS sequence"/>
</dbReference>
<evidence type="ECO:0000256" key="1">
    <source>
        <dbReference type="SAM" id="MobiDB-lite"/>
    </source>
</evidence>
<dbReference type="EMBL" id="WNTK01028568">
    <property type="protein sequence ID" value="KAG9461124.1"/>
    <property type="molecule type" value="Genomic_DNA"/>
</dbReference>
<feature type="compositionally biased region" description="Low complexity" evidence="1">
    <location>
        <begin position="46"/>
        <end position="59"/>
    </location>
</feature>
<dbReference type="AlphaFoldDB" id="A0A8J6E5R6"/>
<feature type="region of interest" description="Disordered" evidence="1">
    <location>
        <begin position="26"/>
        <end position="64"/>
    </location>
</feature>